<keyword evidence="4" id="KW-1015">Disulfide bond</keyword>
<dbReference type="Gene3D" id="2.10.70.10">
    <property type="entry name" value="Complement Module, domain 1"/>
    <property type="match status" value="4"/>
</dbReference>
<feature type="chain" id="PRO_5028312969" evidence="6">
    <location>
        <begin position="21"/>
        <end position="346"/>
    </location>
</feature>
<keyword evidence="8" id="KW-1185">Reference proteome</keyword>
<dbReference type="InterPro" id="IPR051503">
    <property type="entry name" value="ComplSys_Reg/VirEntry_Med"/>
</dbReference>
<comment type="subcellular location">
    <subcellularLocation>
        <location evidence="1">Virion</location>
    </subcellularLocation>
</comment>
<gene>
    <name evidence="9" type="primary">LOC121201631</name>
</gene>
<dbReference type="KEGG" id="bspl:121201631"/>
<feature type="domain" description="Sushi" evidence="7">
    <location>
        <begin position="25"/>
        <end position="84"/>
    </location>
</feature>
<feature type="domain" description="Sushi" evidence="7">
    <location>
        <begin position="219"/>
        <end position="271"/>
    </location>
</feature>
<evidence type="ECO:0000256" key="6">
    <source>
        <dbReference type="SAM" id="SignalP"/>
    </source>
</evidence>
<evidence type="ECO:0000313" key="8">
    <source>
        <dbReference type="Proteomes" id="UP000515150"/>
    </source>
</evidence>
<organism evidence="8 9">
    <name type="scientific">Betta splendens</name>
    <name type="common">Siamese fighting fish</name>
    <dbReference type="NCBI Taxonomy" id="158456"/>
    <lineage>
        <taxon>Eukaryota</taxon>
        <taxon>Metazoa</taxon>
        <taxon>Chordata</taxon>
        <taxon>Craniata</taxon>
        <taxon>Vertebrata</taxon>
        <taxon>Euteleostomi</taxon>
        <taxon>Actinopterygii</taxon>
        <taxon>Neopterygii</taxon>
        <taxon>Teleostei</taxon>
        <taxon>Neoteleostei</taxon>
        <taxon>Acanthomorphata</taxon>
        <taxon>Anabantaria</taxon>
        <taxon>Anabantiformes</taxon>
        <taxon>Anabantoidei</taxon>
        <taxon>Osphronemidae</taxon>
        <taxon>Betta</taxon>
    </lineage>
</organism>
<dbReference type="CDD" id="cd00033">
    <property type="entry name" value="CCP"/>
    <property type="match status" value="4"/>
</dbReference>
<keyword evidence="3 6" id="KW-0732">Signal</keyword>
<proteinExistence type="predicted"/>
<protein>
    <submittedName>
        <fullName evidence="9">Complement factor H-like isoform X1</fullName>
    </submittedName>
</protein>
<comment type="caution">
    <text evidence="5">Lacks conserved residue(s) required for the propagation of feature annotation.</text>
</comment>
<accession>A0A6P7L2X2</accession>
<evidence type="ECO:0000256" key="5">
    <source>
        <dbReference type="PROSITE-ProRule" id="PRU00302"/>
    </source>
</evidence>
<dbReference type="InterPro" id="IPR000436">
    <property type="entry name" value="Sushi_SCR_CCP_dom"/>
</dbReference>
<evidence type="ECO:0000256" key="1">
    <source>
        <dbReference type="ARBA" id="ARBA00004328"/>
    </source>
</evidence>
<sequence>MCIRHLGFVLLLWFPAELHGQSEVWSCTAPVLDHGLFTPKQDIYPHGAKLTYTCNNGHKPADQGWWARSACNNGLWSPPPQCINESNCVQPDVNPNTRYSPSPTGWYTNGRKIQIRCDKGYETKNNVLSATCINGDWTSMPICEKRTDSCSEPPQLPHAVIINQTHQELFAVDSEVMYQCEDGYTTEQGESMISVVCISGSWTEGPTCKQSDNGLRPVANCGNYPYVPQSTVVSSRMALKYSCPAPYELMGPETVVCNSDGSWSDLPMCKAPGQCVVDPDTHPSGLFVRADLDSRYAIVPEGQMLYFRCTAIASPPFARAVKCRNGILTVARSCCPHHLIVRDICW</sequence>
<dbReference type="OrthoDB" id="9984531at2759"/>
<keyword evidence="2 5" id="KW-0768">Sushi</keyword>
<evidence type="ECO:0000256" key="4">
    <source>
        <dbReference type="ARBA" id="ARBA00023157"/>
    </source>
</evidence>
<dbReference type="RefSeq" id="XP_028988937.1">
    <property type="nucleotide sequence ID" value="XM_029133104.3"/>
</dbReference>
<feature type="signal peptide" evidence="6">
    <location>
        <begin position="1"/>
        <end position="20"/>
    </location>
</feature>
<evidence type="ECO:0000313" key="9">
    <source>
        <dbReference type="RefSeq" id="XP_028988937.1"/>
    </source>
</evidence>
<evidence type="ECO:0000259" key="7">
    <source>
        <dbReference type="PROSITE" id="PS50923"/>
    </source>
</evidence>
<dbReference type="GeneID" id="121201631"/>
<reference evidence="9" key="1">
    <citation type="submission" date="2025-08" db="UniProtKB">
        <authorList>
            <consortium name="RefSeq"/>
        </authorList>
    </citation>
    <scope>IDENTIFICATION</scope>
</reference>
<dbReference type="AlphaFoldDB" id="A0A6P7L2X2"/>
<evidence type="ECO:0000256" key="3">
    <source>
        <dbReference type="ARBA" id="ARBA00022729"/>
    </source>
</evidence>
<dbReference type="PANTHER" id="PTHR45785:SF2">
    <property type="entry name" value="COMPLEMENT FACTOR H-RELATED"/>
    <property type="match status" value="1"/>
</dbReference>
<feature type="domain" description="Sushi" evidence="7">
    <location>
        <begin position="86"/>
        <end position="145"/>
    </location>
</feature>
<evidence type="ECO:0000256" key="2">
    <source>
        <dbReference type="ARBA" id="ARBA00022659"/>
    </source>
</evidence>
<dbReference type="PANTHER" id="PTHR45785">
    <property type="entry name" value="COMPLEMENT FACTOR H-RELATED"/>
    <property type="match status" value="1"/>
</dbReference>
<dbReference type="InterPro" id="IPR035976">
    <property type="entry name" value="Sushi/SCR/CCP_sf"/>
</dbReference>
<feature type="domain" description="Sushi" evidence="7">
    <location>
        <begin position="148"/>
        <end position="210"/>
    </location>
</feature>
<dbReference type="SUPFAM" id="SSF57535">
    <property type="entry name" value="Complement control module/SCR domain"/>
    <property type="match status" value="4"/>
</dbReference>
<dbReference type="SMART" id="SM00032">
    <property type="entry name" value="CCP"/>
    <property type="match status" value="4"/>
</dbReference>
<dbReference type="PROSITE" id="PS50923">
    <property type="entry name" value="SUSHI"/>
    <property type="match status" value="4"/>
</dbReference>
<name>A0A6P7L2X2_BETSP</name>
<dbReference type="Pfam" id="PF00084">
    <property type="entry name" value="Sushi"/>
    <property type="match status" value="4"/>
</dbReference>
<dbReference type="Proteomes" id="UP000515150">
    <property type="component" value="Chromosome 17"/>
</dbReference>